<sequence length="23" mass="2620">MVEIPTRNGIFDILIHLVYDSCA</sequence>
<evidence type="ECO:0000313" key="1">
    <source>
        <dbReference type="EMBL" id="GBM69928.1"/>
    </source>
</evidence>
<protein>
    <submittedName>
        <fullName evidence="1">Uncharacterized protein</fullName>
    </submittedName>
</protein>
<comment type="caution">
    <text evidence="1">The sequence shown here is derived from an EMBL/GenBank/DDBJ whole genome shotgun (WGS) entry which is preliminary data.</text>
</comment>
<dbReference type="Proteomes" id="UP000499080">
    <property type="component" value="Unassembled WGS sequence"/>
</dbReference>
<dbReference type="AlphaFoldDB" id="A0A4Y2HX85"/>
<feature type="non-terminal residue" evidence="1">
    <location>
        <position position="23"/>
    </location>
</feature>
<gene>
    <name evidence="1" type="ORF">AVEN_233818_1</name>
</gene>
<organism evidence="1 2">
    <name type="scientific">Araneus ventricosus</name>
    <name type="common">Orbweaver spider</name>
    <name type="synonym">Epeira ventricosa</name>
    <dbReference type="NCBI Taxonomy" id="182803"/>
    <lineage>
        <taxon>Eukaryota</taxon>
        <taxon>Metazoa</taxon>
        <taxon>Ecdysozoa</taxon>
        <taxon>Arthropoda</taxon>
        <taxon>Chelicerata</taxon>
        <taxon>Arachnida</taxon>
        <taxon>Araneae</taxon>
        <taxon>Araneomorphae</taxon>
        <taxon>Entelegynae</taxon>
        <taxon>Araneoidea</taxon>
        <taxon>Araneidae</taxon>
        <taxon>Araneus</taxon>
    </lineage>
</organism>
<name>A0A4Y2HX85_ARAVE</name>
<reference evidence="1 2" key="1">
    <citation type="journal article" date="2019" name="Sci. Rep.">
        <title>Orb-weaving spider Araneus ventricosus genome elucidates the spidroin gene catalogue.</title>
        <authorList>
            <person name="Kono N."/>
            <person name="Nakamura H."/>
            <person name="Ohtoshi R."/>
            <person name="Moran D.A.P."/>
            <person name="Shinohara A."/>
            <person name="Yoshida Y."/>
            <person name="Fujiwara M."/>
            <person name="Mori M."/>
            <person name="Tomita M."/>
            <person name="Arakawa K."/>
        </authorList>
    </citation>
    <scope>NUCLEOTIDE SEQUENCE [LARGE SCALE GENOMIC DNA]</scope>
</reference>
<accession>A0A4Y2HX85</accession>
<proteinExistence type="predicted"/>
<evidence type="ECO:0000313" key="2">
    <source>
        <dbReference type="Proteomes" id="UP000499080"/>
    </source>
</evidence>
<dbReference type="EMBL" id="BGPR01104500">
    <property type="protein sequence ID" value="GBM69928.1"/>
    <property type="molecule type" value="Genomic_DNA"/>
</dbReference>
<keyword evidence="2" id="KW-1185">Reference proteome</keyword>